<organism evidence="1 2">
    <name type="scientific">Paramuricea clavata</name>
    <name type="common">Red gorgonian</name>
    <name type="synonym">Violescent sea-whip</name>
    <dbReference type="NCBI Taxonomy" id="317549"/>
    <lineage>
        <taxon>Eukaryota</taxon>
        <taxon>Metazoa</taxon>
        <taxon>Cnidaria</taxon>
        <taxon>Anthozoa</taxon>
        <taxon>Octocorallia</taxon>
        <taxon>Malacalcyonacea</taxon>
        <taxon>Plexauridae</taxon>
        <taxon>Paramuricea</taxon>
    </lineage>
</organism>
<dbReference type="Proteomes" id="UP001152795">
    <property type="component" value="Unassembled WGS sequence"/>
</dbReference>
<dbReference type="AlphaFoldDB" id="A0A6S7JIM5"/>
<dbReference type="InterPro" id="IPR051418">
    <property type="entry name" value="Spondin/Thrombospondin_T1"/>
</dbReference>
<proteinExistence type="predicted"/>
<evidence type="ECO:0000313" key="1">
    <source>
        <dbReference type="EMBL" id="CAB4030987.1"/>
    </source>
</evidence>
<dbReference type="InterPro" id="IPR009465">
    <property type="entry name" value="Spondin_N"/>
</dbReference>
<dbReference type="Pfam" id="PF06468">
    <property type="entry name" value="Spond_N"/>
    <property type="match status" value="1"/>
</dbReference>
<dbReference type="NCBIfam" id="NF038123">
    <property type="entry name" value="NF038123_dom"/>
    <property type="match status" value="1"/>
</dbReference>
<dbReference type="InterPro" id="IPR038678">
    <property type="entry name" value="Spondin_N_sf"/>
</dbReference>
<comment type="caution">
    <text evidence="1">The sequence shown here is derived from an EMBL/GenBank/DDBJ whole genome shotgun (WGS) entry which is preliminary data.</text>
</comment>
<dbReference type="PROSITE" id="PS51020">
    <property type="entry name" value="SPONDIN"/>
    <property type="match status" value="1"/>
</dbReference>
<dbReference type="Gene3D" id="2.60.40.2130">
    <property type="entry name" value="F-spondin domain"/>
    <property type="match status" value="1"/>
</dbReference>
<dbReference type="GO" id="GO:0031012">
    <property type="term" value="C:extracellular matrix"/>
    <property type="evidence" value="ECO:0007669"/>
    <property type="project" value="TreeGrafter"/>
</dbReference>
<dbReference type="PANTHER" id="PTHR11311">
    <property type="entry name" value="SPONDIN"/>
    <property type="match status" value="1"/>
</dbReference>
<dbReference type="GO" id="GO:0007155">
    <property type="term" value="P:cell adhesion"/>
    <property type="evidence" value="ECO:0007669"/>
    <property type="project" value="TreeGrafter"/>
</dbReference>
<evidence type="ECO:0000313" key="2">
    <source>
        <dbReference type="Proteomes" id="UP001152795"/>
    </source>
</evidence>
<name>A0A6S7JIM5_PARCT</name>
<feature type="non-terminal residue" evidence="1">
    <location>
        <position position="149"/>
    </location>
</feature>
<protein>
    <submittedName>
        <fullName evidence="1">Uncharacterized protein</fullName>
    </submittedName>
</protein>
<sequence>MALAFVLWYSVVYFASIVSSTQAIECQGTARYTLTFQAEWTRQSHQNFPSDPHFSSLVGCSHKASYVMWTPGIKATTGVKDVAELGSSSALLREMDIQINLKKAHKRYRGNGFFGGTGSRSITDIEVNSEYPLVSFITMIAPSPDWFVG</sequence>
<reference evidence="1" key="1">
    <citation type="submission" date="2020-04" db="EMBL/GenBank/DDBJ databases">
        <authorList>
            <person name="Alioto T."/>
            <person name="Alioto T."/>
            <person name="Gomez Garrido J."/>
        </authorList>
    </citation>
    <scope>NUCLEOTIDE SEQUENCE</scope>
    <source>
        <strain evidence="1">A484AB</strain>
    </source>
</reference>
<dbReference type="OrthoDB" id="347314at2759"/>
<accession>A0A6S7JIM5</accession>
<keyword evidence="2" id="KW-1185">Reference proteome</keyword>
<dbReference type="PANTHER" id="PTHR11311:SF15">
    <property type="entry name" value="SPONDIN-2"/>
    <property type="match status" value="1"/>
</dbReference>
<dbReference type="EMBL" id="CACRXK020017276">
    <property type="protein sequence ID" value="CAB4030987.1"/>
    <property type="molecule type" value="Genomic_DNA"/>
</dbReference>
<gene>
    <name evidence="1" type="ORF">PACLA_8A089611</name>
</gene>